<feature type="region of interest" description="Disordered" evidence="2">
    <location>
        <begin position="340"/>
        <end position="361"/>
    </location>
</feature>
<evidence type="ECO:0000313" key="4">
    <source>
        <dbReference type="Proteomes" id="UP001295684"/>
    </source>
</evidence>
<proteinExistence type="predicted"/>
<feature type="region of interest" description="Disordered" evidence="2">
    <location>
        <begin position="475"/>
        <end position="518"/>
    </location>
</feature>
<organism evidence="3 4">
    <name type="scientific">Euplotes crassus</name>
    <dbReference type="NCBI Taxonomy" id="5936"/>
    <lineage>
        <taxon>Eukaryota</taxon>
        <taxon>Sar</taxon>
        <taxon>Alveolata</taxon>
        <taxon>Ciliophora</taxon>
        <taxon>Intramacronucleata</taxon>
        <taxon>Spirotrichea</taxon>
        <taxon>Hypotrichia</taxon>
        <taxon>Euplotida</taxon>
        <taxon>Euplotidae</taxon>
        <taxon>Moneuplotes</taxon>
    </lineage>
</organism>
<dbReference type="EMBL" id="CAMPGE010004995">
    <property type="protein sequence ID" value="CAI2363845.1"/>
    <property type="molecule type" value="Genomic_DNA"/>
</dbReference>
<dbReference type="Proteomes" id="UP001295684">
    <property type="component" value="Unassembled WGS sequence"/>
</dbReference>
<evidence type="ECO:0000256" key="1">
    <source>
        <dbReference type="SAM" id="Coils"/>
    </source>
</evidence>
<keyword evidence="1" id="KW-0175">Coiled coil</keyword>
<comment type="caution">
    <text evidence="3">The sequence shown here is derived from an EMBL/GenBank/DDBJ whole genome shotgun (WGS) entry which is preliminary data.</text>
</comment>
<feature type="region of interest" description="Disordered" evidence="2">
    <location>
        <begin position="189"/>
        <end position="212"/>
    </location>
</feature>
<accession>A0AAD1U9J0</accession>
<feature type="compositionally biased region" description="Acidic residues" evidence="2">
    <location>
        <begin position="346"/>
        <end position="361"/>
    </location>
</feature>
<evidence type="ECO:0000256" key="2">
    <source>
        <dbReference type="SAM" id="MobiDB-lite"/>
    </source>
</evidence>
<dbReference type="AlphaFoldDB" id="A0AAD1U9J0"/>
<gene>
    <name evidence="3" type="ORF">ECRASSUSDP1_LOCUS5185</name>
</gene>
<feature type="coiled-coil region" evidence="1">
    <location>
        <begin position="83"/>
        <end position="110"/>
    </location>
</feature>
<keyword evidence="4" id="KW-1185">Reference proteome</keyword>
<protein>
    <submittedName>
        <fullName evidence="3">Uncharacterized protein</fullName>
    </submittedName>
</protein>
<evidence type="ECO:0000313" key="3">
    <source>
        <dbReference type="EMBL" id="CAI2363845.1"/>
    </source>
</evidence>
<sequence>MEATKTFDLQTQKHKSNAEGLSFDELYESLTKGVCGRGSQTKIPEIRDGILVSSTPPRVNTKEIEVDAFLVESFSKKSNKGKKPKKKEQLNGLRQENEELRKQINDLKVTLKINKDCMNIMLEPSNRFQQINIVNSFVKENIKLQNEVFRVQKKLIAVLHSQILQKKDSFVIKKDSFHQKKIDDIELPTKPIEKSAPCQNPEQDEPEIPSPQTEYISQLKDNNKVLKDLIRNKNKEIVSLEMTIKKDKISQRKEMMECKKEKNDMKAKLKKYQDFVKGLLGNYMDVAIPVITDDIHIVTDCSHLMWIPEKLVETQSLFQADKVLPEGFEESLEKLKEEIKNMQDQGEGDQEEEFDDDQEENDQANFDDQIINFTEPVLNRHKVSRGNSATVIMMGQEEAERFFSSRLDNNTFYQQSRGTVRYVSNVPESFNQLKYLKTFKDKGKWKLAPKDQDKNEFDESENDEEYYEYDDYEDELENNGYGGAVDSSREDNKSSSISPKNKETNGISITNLNKFYKK</sequence>
<name>A0AAD1U9J0_EUPCR</name>
<reference evidence="3" key="1">
    <citation type="submission" date="2023-07" db="EMBL/GenBank/DDBJ databases">
        <authorList>
            <consortium name="AG Swart"/>
            <person name="Singh M."/>
            <person name="Singh A."/>
            <person name="Seah K."/>
            <person name="Emmerich C."/>
        </authorList>
    </citation>
    <scope>NUCLEOTIDE SEQUENCE</scope>
    <source>
        <strain evidence="3">DP1</strain>
    </source>
</reference>
<feature type="compositionally biased region" description="Polar residues" evidence="2">
    <location>
        <begin position="494"/>
        <end position="518"/>
    </location>
</feature>